<dbReference type="RefSeq" id="WP_150156940.1">
    <property type="nucleotide sequence ID" value="NZ_CP043959.1"/>
</dbReference>
<evidence type="ECO:0000313" key="3">
    <source>
        <dbReference type="Proteomes" id="UP000324308"/>
    </source>
</evidence>
<dbReference type="GO" id="GO:0016787">
    <property type="term" value="F:hydrolase activity"/>
    <property type="evidence" value="ECO:0007669"/>
    <property type="project" value="UniProtKB-KW"/>
</dbReference>
<dbReference type="PANTHER" id="PTHR37017">
    <property type="entry name" value="AB HYDROLASE-1 DOMAIN-CONTAINING PROTEIN-RELATED"/>
    <property type="match status" value="1"/>
</dbReference>
<dbReference type="SUPFAM" id="SSF53474">
    <property type="entry name" value="alpha/beta-Hydrolases"/>
    <property type="match status" value="1"/>
</dbReference>
<dbReference type="InterPro" id="IPR052897">
    <property type="entry name" value="Sec-Metab_Biosynth_Hydrolase"/>
</dbReference>
<evidence type="ECO:0000259" key="1">
    <source>
        <dbReference type="Pfam" id="PF12697"/>
    </source>
</evidence>
<keyword evidence="3" id="KW-1185">Reference proteome</keyword>
<dbReference type="Proteomes" id="UP000324308">
    <property type="component" value="Chromosome"/>
</dbReference>
<keyword evidence="2" id="KW-0378">Hydrolase</keyword>
<accession>A0ABX5ZYT0</accession>
<feature type="domain" description="AB hydrolase-1" evidence="1">
    <location>
        <begin position="9"/>
        <end position="275"/>
    </location>
</feature>
<dbReference type="Gene3D" id="3.40.50.1820">
    <property type="entry name" value="alpha/beta hydrolase"/>
    <property type="match status" value="1"/>
</dbReference>
<reference evidence="2 3" key="1">
    <citation type="submission" date="2019-09" db="EMBL/GenBank/DDBJ databases">
        <title>Draft genome sequence of the Ebosin-producing strain Streptomyces sp. 139.</title>
        <authorList>
            <person name="Ai L."/>
            <person name="Geng M."/>
            <person name="Ma M."/>
            <person name="Bai L."/>
        </authorList>
    </citation>
    <scope>NUCLEOTIDE SEQUENCE [LARGE SCALE GENOMIC DNA]</scope>
    <source>
        <strain evidence="2 3">139</strain>
    </source>
</reference>
<protein>
    <submittedName>
        <fullName evidence="2">Alpha/beta hydrolase</fullName>
    </submittedName>
</protein>
<evidence type="ECO:0000313" key="2">
    <source>
        <dbReference type="EMBL" id="QER89529.1"/>
    </source>
</evidence>
<proteinExistence type="predicted"/>
<dbReference type="PANTHER" id="PTHR37017:SF11">
    <property type="entry name" value="ESTERASE_LIPASE_THIOESTERASE DOMAIN-CONTAINING PROTEIN"/>
    <property type="match status" value="1"/>
</dbReference>
<organism evidence="2 3">
    <name type="scientific">Streptomyces tendae</name>
    <dbReference type="NCBI Taxonomy" id="1932"/>
    <lineage>
        <taxon>Bacteria</taxon>
        <taxon>Bacillati</taxon>
        <taxon>Actinomycetota</taxon>
        <taxon>Actinomycetes</taxon>
        <taxon>Kitasatosporales</taxon>
        <taxon>Streptomycetaceae</taxon>
        <taxon>Streptomyces</taxon>
    </lineage>
</organism>
<dbReference type="InterPro" id="IPR029058">
    <property type="entry name" value="AB_hydrolase_fold"/>
</dbReference>
<dbReference type="InterPro" id="IPR000073">
    <property type="entry name" value="AB_hydrolase_1"/>
</dbReference>
<dbReference type="EMBL" id="CP043959">
    <property type="protein sequence ID" value="QER89529.1"/>
    <property type="molecule type" value="Genomic_DNA"/>
</dbReference>
<sequence>MSSQVQPTFVLVHGAFANSFSFAPLQAELGLLGHRSVAVDLPGHGFGATYTRAYQAPQDPEGLATAPGAIKGVTLADNAAHLIGVLERARRNGPVILVSHSRGGVTATAAANARPDLIDRVVYVSAWCPVALDVGDYYAEPEMAEVDAASLALAAAGNPAELGLLRVNFRTADPAALAALKAAFLADGTDEEFLTFLNTFQPDENLDVGTSADRAQAATWGRIPKTYVRLADDTSMPLPLQDRLIREGDELTPDNPYDVRTLPGSHLKWLVDPAPAARLLGELADLTTSSARRPSAWG</sequence>
<name>A0ABX5ZYT0_STRTE</name>
<dbReference type="Pfam" id="PF12697">
    <property type="entry name" value="Abhydrolase_6"/>
    <property type="match status" value="1"/>
</dbReference>
<gene>
    <name evidence="2" type="ORF">F3L20_29950</name>
</gene>